<keyword evidence="2" id="KW-1185">Reference proteome</keyword>
<accession>U6L5G8</accession>
<dbReference type="OrthoDB" id="348012at2759"/>
<reference evidence="1" key="2">
    <citation type="submission" date="2013-10" db="EMBL/GenBank/DDBJ databases">
        <authorList>
            <person name="Aslett M."/>
        </authorList>
    </citation>
    <scope>NUCLEOTIDE SEQUENCE [LARGE SCALE GENOMIC DNA]</scope>
    <source>
        <strain evidence="1">Houghton</strain>
    </source>
</reference>
<evidence type="ECO:0000313" key="2">
    <source>
        <dbReference type="Proteomes" id="UP000030750"/>
    </source>
</evidence>
<name>U6L5G8_9EIME</name>
<evidence type="ECO:0008006" key="3">
    <source>
        <dbReference type="Google" id="ProtNLM"/>
    </source>
</evidence>
<proteinExistence type="predicted"/>
<dbReference type="EMBL" id="HG710173">
    <property type="protein sequence ID" value="CDJ45652.1"/>
    <property type="molecule type" value="Genomic_DNA"/>
</dbReference>
<organism evidence="1 2">
    <name type="scientific">Eimeria brunetti</name>
    <dbReference type="NCBI Taxonomy" id="51314"/>
    <lineage>
        <taxon>Eukaryota</taxon>
        <taxon>Sar</taxon>
        <taxon>Alveolata</taxon>
        <taxon>Apicomplexa</taxon>
        <taxon>Conoidasida</taxon>
        <taxon>Coccidia</taxon>
        <taxon>Eucoccidiorida</taxon>
        <taxon>Eimeriorina</taxon>
        <taxon>Eimeriidae</taxon>
        <taxon>Eimeria</taxon>
    </lineage>
</organism>
<sequence>MASIVSSFSPRICSYLFATDTYLAINLARNGKLPVRINDVETGDNLVTSVKGKIQEKGAGTTDGTCQEFAVKTELKNMFFHTFENTPETSPDYRKVLQEALTKGLSVFTEQKYPKTSKEWEAIWAEEAGASLAHLLGSNSTHIGCAIGSEEYFNGLIARTAQLGEMTPDDLKAPANDGTGTAVFPTILIASLVAMLTAASA</sequence>
<dbReference type="VEuPathDB" id="ToxoDB:EBH_0050010"/>
<dbReference type="AlphaFoldDB" id="U6L5G8"/>
<gene>
    <name evidence="1" type="ORF">EBH_0050010</name>
</gene>
<protein>
    <recommendedName>
        <fullName evidence="3">SAG family member</fullName>
    </recommendedName>
</protein>
<reference evidence="1" key="1">
    <citation type="submission" date="2013-10" db="EMBL/GenBank/DDBJ databases">
        <title>Genomic analysis of the causative agents of coccidiosis in chickens.</title>
        <authorList>
            <person name="Reid A.J."/>
            <person name="Blake D."/>
            <person name="Billington K."/>
            <person name="Browne H."/>
            <person name="Dunn M."/>
            <person name="Hung S."/>
            <person name="Kawahara F."/>
            <person name="Miranda-Saavedra D."/>
            <person name="Mourier T."/>
            <person name="Nagra H."/>
            <person name="Otto T.D."/>
            <person name="Rawlings N."/>
            <person name="Sanchez A."/>
            <person name="Sanders M."/>
            <person name="Subramaniam C."/>
            <person name="Tay Y."/>
            <person name="Dear P."/>
            <person name="Doerig C."/>
            <person name="Gruber A."/>
            <person name="Parkinson J."/>
            <person name="Shirley M."/>
            <person name="Wan K.L."/>
            <person name="Berriman M."/>
            <person name="Tomley F."/>
            <person name="Pain A."/>
        </authorList>
    </citation>
    <scope>NUCLEOTIDE SEQUENCE [LARGE SCALE GENOMIC DNA]</scope>
    <source>
        <strain evidence="1">Houghton</strain>
    </source>
</reference>
<dbReference type="Proteomes" id="UP000030750">
    <property type="component" value="Unassembled WGS sequence"/>
</dbReference>
<evidence type="ECO:0000313" key="1">
    <source>
        <dbReference type="EMBL" id="CDJ45652.1"/>
    </source>
</evidence>